<dbReference type="InterPro" id="IPR010093">
    <property type="entry name" value="SinI_DNA-bd"/>
</dbReference>
<dbReference type="RefSeq" id="WP_060795434.1">
    <property type="nucleotide sequence ID" value="NZ_CP041726.1"/>
</dbReference>
<protein>
    <submittedName>
        <fullName evidence="2">DNA binding domain, excisionase family</fullName>
    </submittedName>
</protein>
<feature type="domain" description="Helix-turn-helix" evidence="1">
    <location>
        <begin position="2"/>
        <end position="50"/>
    </location>
</feature>
<dbReference type="Gene3D" id="3.90.105.50">
    <property type="match status" value="1"/>
</dbReference>
<name>A0ABD4EGF6_STALU</name>
<dbReference type="InterPro" id="IPR009061">
    <property type="entry name" value="DNA-bd_dom_put_sf"/>
</dbReference>
<evidence type="ECO:0000259" key="1">
    <source>
        <dbReference type="Pfam" id="PF12728"/>
    </source>
</evidence>
<proteinExistence type="predicted"/>
<organism evidence="2 3">
    <name type="scientific">Staphylococcus lugdunensis</name>
    <dbReference type="NCBI Taxonomy" id="28035"/>
    <lineage>
        <taxon>Bacteria</taxon>
        <taxon>Bacillati</taxon>
        <taxon>Bacillota</taxon>
        <taxon>Bacilli</taxon>
        <taxon>Bacillales</taxon>
        <taxon>Staphylococcaceae</taxon>
        <taxon>Staphylococcus</taxon>
    </lineage>
</organism>
<dbReference type="AlphaFoldDB" id="A0ABD4EGF6"/>
<dbReference type="Pfam" id="PF12728">
    <property type="entry name" value="HTH_17"/>
    <property type="match status" value="1"/>
</dbReference>
<evidence type="ECO:0000313" key="3">
    <source>
        <dbReference type="Proteomes" id="UP000070063"/>
    </source>
</evidence>
<reference evidence="2 3" key="1">
    <citation type="submission" date="2016-01" db="EMBL/GenBank/DDBJ databases">
        <authorList>
            <person name="Mitreva M."/>
            <person name="Pepin K.H."/>
            <person name="Mihindukulasuriya K.A."/>
            <person name="Fulton R."/>
            <person name="Fronick C."/>
            <person name="O'Laughlin M."/>
            <person name="Miner T."/>
            <person name="Herter B."/>
            <person name="Rosa B.A."/>
            <person name="Cordes M."/>
            <person name="Tomlinson C."/>
            <person name="Wollam A."/>
            <person name="Palsikar V.B."/>
            <person name="Mardis E.R."/>
            <person name="Wilson R.K."/>
        </authorList>
    </citation>
    <scope>NUCLEOTIDE SEQUENCE [LARGE SCALE GENOMIC DNA]</scope>
    <source>
        <strain evidence="2 3">MJR7738</strain>
    </source>
</reference>
<dbReference type="InterPro" id="IPR038148">
    <property type="entry name" value="Tn1545/Tn916_Xis"/>
</dbReference>
<accession>A0ABD4EGF6</accession>
<evidence type="ECO:0000313" key="2">
    <source>
        <dbReference type="EMBL" id="KXA38896.1"/>
    </source>
</evidence>
<sequence>MFLTVKEVAELLRVSERHTYRLIKQNVIPHTKIGGKILINKEKLLTSLEKEEV</sequence>
<comment type="caution">
    <text evidence="2">The sequence shown here is derived from an EMBL/GenBank/DDBJ whole genome shotgun (WGS) entry which is preliminary data.</text>
</comment>
<gene>
    <name evidence="2" type="ORF">HMPREF3225_01001</name>
</gene>
<dbReference type="EMBL" id="LRQI01000036">
    <property type="protein sequence ID" value="KXA38896.1"/>
    <property type="molecule type" value="Genomic_DNA"/>
</dbReference>
<dbReference type="NCBIfam" id="TIGR01764">
    <property type="entry name" value="excise"/>
    <property type="match status" value="1"/>
</dbReference>
<dbReference type="Proteomes" id="UP000070063">
    <property type="component" value="Unassembled WGS sequence"/>
</dbReference>
<dbReference type="SUPFAM" id="SSF46955">
    <property type="entry name" value="Putative DNA-binding domain"/>
    <property type="match status" value="1"/>
</dbReference>
<dbReference type="InterPro" id="IPR041657">
    <property type="entry name" value="HTH_17"/>
</dbReference>